<keyword evidence="5" id="KW-1185">Reference proteome</keyword>
<evidence type="ECO:0000256" key="2">
    <source>
        <dbReference type="ARBA" id="ARBA00023172"/>
    </source>
</evidence>
<name>A0A8H5FGG4_9AGAR</name>
<dbReference type="SUPFAM" id="SSF56349">
    <property type="entry name" value="DNA breaking-rejoining enzymes"/>
    <property type="match status" value="1"/>
</dbReference>
<dbReference type="PANTHER" id="PTHR34605">
    <property type="entry name" value="PHAGE_INTEGRASE DOMAIN-CONTAINING PROTEIN"/>
    <property type="match status" value="1"/>
</dbReference>
<dbReference type="Gene3D" id="1.10.443.10">
    <property type="entry name" value="Intergrase catalytic core"/>
    <property type="match status" value="1"/>
</dbReference>
<dbReference type="InterPro" id="IPR010998">
    <property type="entry name" value="Integrase_recombinase_N"/>
</dbReference>
<dbReference type="AlphaFoldDB" id="A0A8H5FGG4"/>
<comment type="caution">
    <text evidence="4">The sequence shown here is derived from an EMBL/GenBank/DDBJ whole genome shotgun (WGS) entry which is preliminary data.</text>
</comment>
<dbReference type="EMBL" id="JAACJM010000240">
    <property type="protein sequence ID" value="KAF5335578.1"/>
    <property type="molecule type" value="Genomic_DNA"/>
</dbReference>
<feature type="compositionally biased region" description="Low complexity" evidence="3">
    <location>
        <begin position="36"/>
        <end position="48"/>
    </location>
</feature>
<feature type="compositionally biased region" description="Polar residues" evidence="3">
    <location>
        <begin position="64"/>
        <end position="76"/>
    </location>
</feature>
<evidence type="ECO:0000256" key="1">
    <source>
        <dbReference type="ARBA" id="ARBA00023125"/>
    </source>
</evidence>
<keyword evidence="2" id="KW-0233">DNA recombination</keyword>
<dbReference type="Gene3D" id="1.10.150.130">
    <property type="match status" value="1"/>
</dbReference>
<accession>A0A8H5FGG4</accession>
<reference evidence="4 5" key="1">
    <citation type="journal article" date="2020" name="ISME J.">
        <title>Uncovering the hidden diversity of litter-decomposition mechanisms in mushroom-forming fungi.</title>
        <authorList>
            <person name="Floudas D."/>
            <person name="Bentzer J."/>
            <person name="Ahren D."/>
            <person name="Johansson T."/>
            <person name="Persson P."/>
            <person name="Tunlid A."/>
        </authorList>
    </citation>
    <scope>NUCLEOTIDE SEQUENCE [LARGE SCALE GENOMIC DNA]</scope>
    <source>
        <strain evidence="4 5">CBS 291.85</strain>
    </source>
</reference>
<evidence type="ECO:0000256" key="3">
    <source>
        <dbReference type="SAM" id="MobiDB-lite"/>
    </source>
</evidence>
<sequence>MPSLLGVHRWNSDVVPRPSSPPAPLEVVINQPSPPHSLLLTRRSTSSSAPPPSPNITSPPFHPTQPSLPSVNSSHFASRRPRPENQIQPSSLRPHVLAKHRLQDWESPWSLEHRAKAKATYGDEVVQLAEAMAGVSVVESSFETYAAGPLRFTQFCDEYKVDEHLRMPADKVLVAAFIGFHLGQKSGSSLNNWLSGLKMWHDMKGAPWCGGERWVQMACRAGNREGAHLKRPLRSPVTYHHLQILRKYLYFSKPFHRAVWAVAVVCFLACRRLGELTIPSKSKFNSRFHASHATTFKQWLESDVPCLSFHLPWTKSTRELGAEVILTARLADPHGICGVQAIGLHYQLNGNIPDEYSMFGYFNDQGLPQHMVKTDFLTCCFDIWKREAMCDVLGHSFRIGGAVFHLLDGLAPEMVAKLGGWTSLAFLLYWRRINEIISKATVDVYKKQELEKVYASLEEFRERNGISRSTIQEALDGLANSSLHDTPL</sequence>
<dbReference type="InterPro" id="IPR013762">
    <property type="entry name" value="Integrase-like_cat_sf"/>
</dbReference>
<dbReference type="InterPro" id="IPR052925">
    <property type="entry name" value="Phage_Integrase-like_Recomb"/>
</dbReference>
<feature type="region of interest" description="Disordered" evidence="3">
    <location>
        <begin position="1"/>
        <end position="94"/>
    </location>
</feature>
<dbReference type="GO" id="GO:0015074">
    <property type="term" value="P:DNA integration"/>
    <property type="evidence" value="ECO:0007669"/>
    <property type="project" value="InterPro"/>
</dbReference>
<dbReference type="PANTHER" id="PTHR34605:SF3">
    <property type="entry name" value="P CELL-TYPE AGGLUTINATION PROTEIN MAP4-LIKE-RELATED"/>
    <property type="match status" value="1"/>
</dbReference>
<evidence type="ECO:0000313" key="4">
    <source>
        <dbReference type="EMBL" id="KAF5335578.1"/>
    </source>
</evidence>
<dbReference type="Proteomes" id="UP000559256">
    <property type="component" value="Unassembled WGS sequence"/>
</dbReference>
<gene>
    <name evidence="4" type="ORF">D9758_017968</name>
</gene>
<organism evidence="4 5">
    <name type="scientific">Tetrapyrgos nigripes</name>
    <dbReference type="NCBI Taxonomy" id="182062"/>
    <lineage>
        <taxon>Eukaryota</taxon>
        <taxon>Fungi</taxon>
        <taxon>Dikarya</taxon>
        <taxon>Basidiomycota</taxon>
        <taxon>Agaricomycotina</taxon>
        <taxon>Agaricomycetes</taxon>
        <taxon>Agaricomycetidae</taxon>
        <taxon>Agaricales</taxon>
        <taxon>Marasmiineae</taxon>
        <taxon>Marasmiaceae</taxon>
        <taxon>Tetrapyrgos</taxon>
    </lineage>
</organism>
<dbReference type="GO" id="GO:0006310">
    <property type="term" value="P:DNA recombination"/>
    <property type="evidence" value="ECO:0007669"/>
    <property type="project" value="UniProtKB-KW"/>
</dbReference>
<proteinExistence type="predicted"/>
<dbReference type="InterPro" id="IPR011010">
    <property type="entry name" value="DNA_brk_join_enz"/>
</dbReference>
<dbReference type="SUPFAM" id="SSF47823">
    <property type="entry name" value="lambda integrase-like, N-terminal domain"/>
    <property type="match status" value="1"/>
</dbReference>
<dbReference type="GO" id="GO:0003677">
    <property type="term" value="F:DNA binding"/>
    <property type="evidence" value="ECO:0007669"/>
    <property type="project" value="UniProtKB-KW"/>
</dbReference>
<dbReference type="OrthoDB" id="2506773at2759"/>
<keyword evidence="1" id="KW-0238">DNA-binding</keyword>
<protein>
    <submittedName>
        <fullName evidence="4">Uncharacterized protein</fullName>
    </submittedName>
</protein>
<evidence type="ECO:0000313" key="5">
    <source>
        <dbReference type="Proteomes" id="UP000559256"/>
    </source>
</evidence>